<protein>
    <recommendedName>
        <fullName evidence="6">DUF4407 domain-containing protein</fullName>
    </recommendedName>
</protein>
<feature type="transmembrane region" description="Helical" evidence="2">
    <location>
        <begin position="59"/>
        <end position="80"/>
    </location>
</feature>
<reference evidence="4" key="1">
    <citation type="submission" date="2019-02" db="EMBL/GenBank/DDBJ databases">
        <authorList>
            <person name="Gruber-Vodicka R. H."/>
            <person name="Seah K. B. B."/>
        </authorList>
    </citation>
    <scope>NUCLEOTIDE SEQUENCE</scope>
    <source>
        <strain evidence="3">BECK_BZ163</strain>
        <strain evidence="5">BECK_BZ164</strain>
        <strain evidence="4">BECK_BZ165</strain>
    </source>
</reference>
<feature type="transmembrane region" description="Helical" evidence="2">
    <location>
        <begin position="415"/>
        <end position="444"/>
    </location>
</feature>
<keyword evidence="2" id="KW-0812">Transmembrane</keyword>
<feature type="transmembrane region" description="Helical" evidence="2">
    <location>
        <begin position="303"/>
        <end position="326"/>
    </location>
</feature>
<keyword evidence="1" id="KW-0175">Coiled coil</keyword>
<organism evidence="4">
    <name type="scientific">Candidatus Kentrum sp. FM</name>
    <dbReference type="NCBI Taxonomy" id="2126340"/>
    <lineage>
        <taxon>Bacteria</taxon>
        <taxon>Pseudomonadati</taxon>
        <taxon>Pseudomonadota</taxon>
        <taxon>Gammaproteobacteria</taxon>
        <taxon>Candidatus Kentrum</taxon>
    </lineage>
</organism>
<gene>
    <name evidence="3" type="ORF">BECKFM1743A_GA0114220_105362</name>
    <name evidence="5" type="ORF">BECKFM1743B_GA0114221_102192</name>
    <name evidence="4" type="ORF">BECKFM1743C_GA0114222_106292</name>
</gene>
<feature type="transmembrane region" description="Helical" evidence="2">
    <location>
        <begin position="92"/>
        <end position="113"/>
    </location>
</feature>
<dbReference type="EMBL" id="CAADEZ010000536">
    <property type="protein sequence ID" value="VFJ70181.1"/>
    <property type="molecule type" value="Genomic_DNA"/>
</dbReference>
<dbReference type="EMBL" id="CAADFL010000219">
    <property type="protein sequence ID" value="VFK11990.1"/>
    <property type="molecule type" value="Genomic_DNA"/>
</dbReference>
<evidence type="ECO:0008006" key="6">
    <source>
        <dbReference type="Google" id="ProtNLM"/>
    </source>
</evidence>
<dbReference type="AlphaFoldDB" id="A0A450TTV1"/>
<proteinExistence type="predicted"/>
<evidence type="ECO:0000313" key="5">
    <source>
        <dbReference type="EMBL" id="VFK11990.1"/>
    </source>
</evidence>
<dbReference type="Pfam" id="PF14362">
    <property type="entry name" value="DUF4407"/>
    <property type="match status" value="1"/>
</dbReference>
<sequence>MEIFRRFFFFCSGTNRALIGVGPHYDLLNQSTIGSIVFLTAFLASFSGGYAVYTVFQNTLIATFFGIVWGTLMFSLNRFIVMSVTQDGSRRVAIFLVRLVLAVLIATVVIYPLEMRLFATDIENHLDKKKTEEIAEVEQAAERKEKEYRRSYAKEEKVRRESYGVSMLDEDVKARRRQLEICWKEFDKLRDEHLKECAGEAGTMKRGDGPECKRTFRALIDQKYKCQTLDNQIARKQAEIDTTLTEYREEINEWNDKKSRELDDIIEDKRKKIQKIEERRLGSFLIRFQALSEISDESKAAKYTIYIITLVFAIFECSPILVQLLLSRGGCKGKLRKDRKNSDIIIYEEKSTGEQENYDRTIPSFLLKDEAIRERINSEIEKWKKDDLSLSDLEEKLGRLQDENSSSSPMKVNKVLLYFLYSLYSLVFVAFIALSVIAIFIAILGETKIDSMVNSIISSTIWSLDKQLPGAVSSEAT</sequence>
<evidence type="ECO:0000313" key="4">
    <source>
        <dbReference type="EMBL" id="VFJ72062.1"/>
    </source>
</evidence>
<feature type="transmembrane region" description="Helical" evidence="2">
    <location>
        <begin position="33"/>
        <end position="53"/>
    </location>
</feature>
<keyword evidence="2" id="KW-0472">Membrane</keyword>
<evidence type="ECO:0000256" key="2">
    <source>
        <dbReference type="SAM" id="Phobius"/>
    </source>
</evidence>
<name>A0A450TTV1_9GAMM</name>
<feature type="coiled-coil region" evidence="1">
    <location>
        <begin position="244"/>
        <end position="279"/>
    </location>
</feature>
<dbReference type="InterPro" id="IPR025519">
    <property type="entry name" value="DUF4407"/>
</dbReference>
<dbReference type="EMBL" id="CAADFA010000629">
    <property type="protein sequence ID" value="VFJ72062.1"/>
    <property type="molecule type" value="Genomic_DNA"/>
</dbReference>
<keyword evidence="2" id="KW-1133">Transmembrane helix</keyword>
<feature type="coiled-coil region" evidence="1">
    <location>
        <begin position="127"/>
        <end position="154"/>
    </location>
</feature>
<accession>A0A450TTV1</accession>
<evidence type="ECO:0000313" key="3">
    <source>
        <dbReference type="EMBL" id="VFJ70181.1"/>
    </source>
</evidence>
<evidence type="ECO:0000256" key="1">
    <source>
        <dbReference type="SAM" id="Coils"/>
    </source>
</evidence>